<dbReference type="Gene3D" id="3.40.1440.10">
    <property type="entry name" value="GIY-YIG endonuclease"/>
    <property type="match status" value="1"/>
</dbReference>
<dbReference type="PROSITE" id="PS50151">
    <property type="entry name" value="UVR"/>
    <property type="match status" value="1"/>
</dbReference>
<reference evidence="4 5" key="1">
    <citation type="journal article" date="2015" name="Nature">
        <title>rRNA introns, odd ribosomes, and small enigmatic genomes across a large radiation of phyla.</title>
        <authorList>
            <person name="Brown C.T."/>
            <person name="Hug L.A."/>
            <person name="Thomas B.C."/>
            <person name="Sharon I."/>
            <person name="Castelle C.J."/>
            <person name="Singh A."/>
            <person name="Wilkins M.J."/>
            <person name="Williams K.H."/>
            <person name="Banfield J.F."/>
        </authorList>
    </citation>
    <scope>NUCLEOTIDE SEQUENCE [LARGE SCALE GENOMIC DNA]</scope>
</reference>
<dbReference type="Pfam" id="PF08459">
    <property type="entry name" value="UvrC_RNaseH_dom"/>
    <property type="match status" value="1"/>
</dbReference>
<dbReference type="EMBL" id="LBXL01000005">
    <property type="protein sequence ID" value="KKR30551.1"/>
    <property type="molecule type" value="Genomic_DNA"/>
</dbReference>
<dbReference type="Pfam" id="PF01541">
    <property type="entry name" value="GIY-YIG"/>
    <property type="match status" value="1"/>
</dbReference>
<evidence type="ECO:0000259" key="2">
    <source>
        <dbReference type="PROSITE" id="PS50164"/>
    </source>
</evidence>
<dbReference type="PROSITE" id="PS50164">
    <property type="entry name" value="GIY_YIG"/>
    <property type="match status" value="1"/>
</dbReference>
<dbReference type="InterPro" id="IPR047296">
    <property type="entry name" value="GIY-YIG_UvrC_Cho"/>
</dbReference>
<evidence type="ECO:0000259" key="1">
    <source>
        <dbReference type="PROSITE" id="PS50151"/>
    </source>
</evidence>
<evidence type="ECO:0000313" key="5">
    <source>
        <dbReference type="Proteomes" id="UP000034793"/>
    </source>
</evidence>
<dbReference type="PATRIC" id="fig|1618552.3.peg.235"/>
<dbReference type="SUPFAM" id="SSF82771">
    <property type="entry name" value="GIY-YIG endonuclease"/>
    <property type="match status" value="1"/>
</dbReference>
<accession>A0A0G0PZM1</accession>
<organism evidence="4 5">
    <name type="scientific">Candidatus Woesebacteria bacterium GW2011_GWA1_39_8</name>
    <dbReference type="NCBI Taxonomy" id="1618552"/>
    <lineage>
        <taxon>Bacteria</taxon>
        <taxon>Candidatus Woeseibacteriota</taxon>
    </lineage>
</organism>
<evidence type="ECO:0000313" key="4">
    <source>
        <dbReference type="EMBL" id="KKR30551.1"/>
    </source>
</evidence>
<dbReference type="InterPro" id="IPR038476">
    <property type="entry name" value="UvrC_RNase_H_dom_sf"/>
</dbReference>
<feature type="domain" description="UvrC family homology region profile" evidence="3">
    <location>
        <begin position="268"/>
        <end position="375"/>
    </location>
</feature>
<dbReference type="PROSITE" id="PS50165">
    <property type="entry name" value="UVRC"/>
    <property type="match status" value="1"/>
</dbReference>
<dbReference type="GO" id="GO:0009381">
    <property type="term" value="F:excinuclease ABC activity"/>
    <property type="evidence" value="ECO:0007669"/>
    <property type="project" value="InterPro"/>
</dbReference>
<dbReference type="Gene3D" id="3.30.420.340">
    <property type="entry name" value="UvrC, RNAse H endonuclease domain"/>
    <property type="match status" value="1"/>
</dbReference>
<feature type="domain" description="GIY-YIG" evidence="2">
    <location>
        <begin position="19"/>
        <end position="96"/>
    </location>
</feature>
<dbReference type="CDD" id="cd10434">
    <property type="entry name" value="GIY-YIG_UvrC_Cho"/>
    <property type="match status" value="1"/>
</dbReference>
<dbReference type="InterPro" id="IPR035901">
    <property type="entry name" value="GIY-YIG_endonuc_sf"/>
</dbReference>
<dbReference type="Proteomes" id="UP000034793">
    <property type="component" value="Unassembled WGS sequence"/>
</dbReference>
<dbReference type="InterPro" id="IPR000305">
    <property type="entry name" value="GIY-YIG_endonuc"/>
</dbReference>
<dbReference type="SUPFAM" id="SSF46600">
    <property type="entry name" value="C-terminal UvrC-binding domain of UvrB"/>
    <property type="match status" value="1"/>
</dbReference>
<dbReference type="InterPro" id="IPR036876">
    <property type="entry name" value="UVR_dom_sf"/>
</dbReference>
<proteinExistence type="predicted"/>
<dbReference type="PANTHER" id="PTHR30562:SF1">
    <property type="entry name" value="UVRABC SYSTEM PROTEIN C"/>
    <property type="match status" value="1"/>
</dbReference>
<dbReference type="Pfam" id="PF02151">
    <property type="entry name" value="UVR"/>
    <property type="match status" value="1"/>
</dbReference>
<evidence type="ECO:0000259" key="3">
    <source>
        <dbReference type="PROSITE" id="PS50165"/>
    </source>
</evidence>
<dbReference type="GO" id="GO:0006289">
    <property type="term" value="P:nucleotide-excision repair"/>
    <property type="evidence" value="ECO:0007669"/>
    <property type="project" value="InterPro"/>
</dbReference>
<comment type="caution">
    <text evidence="4">The sequence shown here is derived from an EMBL/GenBank/DDBJ whole genome shotgun (WGS) entry which is preliminary data.</text>
</comment>
<dbReference type="InterPro" id="IPR050066">
    <property type="entry name" value="UvrABC_protein_C"/>
</dbReference>
<dbReference type="SMART" id="SM00465">
    <property type="entry name" value="GIYc"/>
    <property type="match status" value="1"/>
</dbReference>
<gene>
    <name evidence="4" type="ORF">UT61_C0005G0032</name>
</gene>
<dbReference type="InterPro" id="IPR001943">
    <property type="entry name" value="UVR_dom"/>
</dbReference>
<protein>
    <submittedName>
        <fullName evidence="4">Excinuclease ABC C subunit domain protein</fullName>
    </submittedName>
</protein>
<sequence>MQKLKKQKITRKLISRIPLDPGIYIFWDEKGKPIYVGKSLSLKGRVKSYFLKNLAPKTAQMVRQAFYLSTIRVNSELEALLLEARLVNKLQTKFNSQLKDDKHPLYIRITASEFPQVLTARKIDSHEKNLAFFGPYPSSKNVKNVLKMLRSIFPYAQHKPGKRGCFYSQIRLCNPCPSQIVKIKDDKVYFRLRKNYRKNITNIKWVLSGKLGKLRNSLNKQMDGYSKEENFEEAVIIRDRLRLLDYITQPITPIQEFLKNPNLVVDIRQEEISALEEILSQFYNLPDGLRRIECYDVAHISGAKPTASMVTFINGEADKTFYRHFRIRQEKGADDIASLREVAKRRIKHFSDWGIPNLILVDGGRGQVNVFNSVMQESNIPVVGLAKRFETLIIPQPSSLFKEIRVTGSELNLLQRLRNEAHRFARRYHHKLIQKSLIP</sequence>
<dbReference type="PANTHER" id="PTHR30562">
    <property type="entry name" value="UVRC/OXIDOREDUCTASE"/>
    <property type="match status" value="1"/>
</dbReference>
<name>A0A0G0PZM1_9BACT</name>
<dbReference type="InterPro" id="IPR001162">
    <property type="entry name" value="UvrC_RNase_H_dom"/>
</dbReference>
<dbReference type="AlphaFoldDB" id="A0A0G0PZM1"/>
<dbReference type="GO" id="GO:0009380">
    <property type="term" value="C:excinuclease repair complex"/>
    <property type="evidence" value="ECO:0007669"/>
    <property type="project" value="TreeGrafter"/>
</dbReference>
<feature type="domain" description="UVR" evidence="1">
    <location>
        <begin position="212"/>
        <end position="247"/>
    </location>
</feature>